<sequence>MLALTICLLQGNKERSKHINHANEINDKRTKTMKKLKLVNVIRLNQEVLLPPVPTLIHVISFLCNSSFY</sequence>
<organism evidence="1 2">
    <name type="scientific">Photobacterium frigidiphilum</name>
    <dbReference type="NCBI Taxonomy" id="264736"/>
    <lineage>
        <taxon>Bacteria</taxon>
        <taxon>Pseudomonadati</taxon>
        <taxon>Pseudomonadota</taxon>
        <taxon>Gammaproteobacteria</taxon>
        <taxon>Vibrionales</taxon>
        <taxon>Vibrionaceae</taxon>
        <taxon>Photobacterium</taxon>
    </lineage>
</organism>
<evidence type="ECO:0000313" key="2">
    <source>
        <dbReference type="Proteomes" id="UP000240987"/>
    </source>
</evidence>
<dbReference type="Proteomes" id="UP000240987">
    <property type="component" value="Unassembled WGS sequence"/>
</dbReference>
<accession>A0A2T3J9U8</accession>
<gene>
    <name evidence="1" type="ORF">C9J12_22195</name>
</gene>
<proteinExistence type="predicted"/>
<comment type="caution">
    <text evidence="1">The sequence shown here is derived from an EMBL/GenBank/DDBJ whole genome shotgun (WGS) entry which is preliminary data.</text>
</comment>
<keyword evidence="2" id="KW-1185">Reference proteome</keyword>
<name>A0A2T3J9U8_9GAMM</name>
<protein>
    <submittedName>
        <fullName evidence="1">Uncharacterized protein</fullName>
    </submittedName>
</protein>
<reference evidence="1 2" key="1">
    <citation type="submission" date="2018-01" db="EMBL/GenBank/DDBJ databases">
        <title>Whole genome sequencing of Histamine producing bacteria.</title>
        <authorList>
            <person name="Butler K."/>
        </authorList>
    </citation>
    <scope>NUCLEOTIDE SEQUENCE [LARGE SCALE GENOMIC DNA]</scope>
    <source>
        <strain evidence="1 2">JCM 12947</strain>
    </source>
</reference>
<dbReference type="EMBL" id="PYMJ01000029">
    <property type="protein sequence ID" value="PSU45585.1"/>
    <property type="molecule type" value="Genomic_DNA"/>
</dbReference>
<dbReference type="AlphaFoldDB" id="A0A2T3J9U8"/>
<evidence type="ECO:0000313" key="1">
    <source>
        <dbReference type="EMBL" id="PSU45585.1"/>
    </source>
</evidence>